<evidence type="ECO:0000313" key="1">
    <source>
        <dbReference type="EMBL" id="OUB59065.1"/>
    </source>
</evidence>
<gene>
    <name evidence="1" type="ORF">BK750_28855</name>
</gene>
<evidence type="ECO:0000313" key="2">
    <source>
        <dbReference type="Proteomes" id="UP000194853"/>
    </source>
</evidence>
<accession>A0A9X6LWA5</accession>
<proteinExistence type="predicted"/>
<dbReference type="AlphaFoldDB" id="A0A9X6LWA5"/>
<dbReference type="EMBL" id="MOOS01000189">
    <property type="protein sequence ID" value="OUB59065.1"/>
    <property type="molecule type" value="Genomic_DNA"/>
</dbReference>
<comment type="caution">
    <text evidence="1">The sequence shown here is derived from an EMBL/GenBank/DDBJ whole genome shotgun (WGS) entry which is preliminary data.</text>
</comment>
<sequence length="140" mass="16153">MFAFFKNKSVKDDVYLTSGHDSVGKKLKHYPEVKNKLDSFSEEILFELGYSVLMDAILNIKNLSYGEDTLLGKDFAAWMYFISNDIHNIPGKLKEKEISHLKEELAQTIMTLYSLKESQIDKSYIVISTTNIDLLLRKYS</sequence>
<protein>
    <submittedName>
        <fullName evidence="1">Uncharacterized protein</fullName>
    </submittedName>
</protein>
<dbReference type="RefSeq" id="WP_086404728.1">
    <property type="nucleotide sequence ID" value="NZ_MOOS01000189.1"/>
</dbReference>
<organism evidence="1 2">
    <name type="scientific">Bacillus thuringiensis subsp. jegathesan</name>
    <dbReference type="NCBI Taxonomy" id="56955"/>
    <lineage>
        <taxon>Bacteria</taxon>
        <taxon>Bacillati</taxon>
        <taxon>Bacillota</taxon>
        <taxon>Bacilli</taxon>
        <taxon>Bacillales</taxon>
        <taxon>Bacillaceae</taxon>
        <taxon>Bacillus</taxon>
        <taxon>Bacillus cereus group</taxon>
    </lineage>
</organism>
<reference evidence="1 2" key="1">
    <citation type="submission" date="2016-10" db="EMBL/GenBank/DDBJ databases">
        <title>Comparative genomics of Bacillus thuringiensis reveals a path to pathogens against multiple invertebrate hosts.</title>
        <authorList>
            <person name="Zheng J."/>
            <person name="Gao Q."/>
            <person name="Liu H."/>
            <person name="Peng D."/>
            <person name="Ruan L."/>
            <person name="Sun M."/>
        </authorList>
    </citation>
    <scope>NUCLEOTIDE SEQUENCE [LARGE SCALE GENOMIC DNA]</scope>
    <source>
        <strain evidence="1">BGSC 4CF1</strain>
    </source>
</reference>
<name>A0A9X6LWA5_BACTJ</name>
<dbReference type="Proteomes" id="UP000194853">
    <property type="component" value="Unassembled WGS sequence"/>
</dbReference>